<dbReference type="SUPFAM" id="SSF55073">
    <property type="entry name" value="Nucleotide cyclase"/>
    <property type="match status" value="1"/>
</dbReference>
<dbReference type="CDD" id="cd01949">
    <property type="entry name" value="GGDEF"/>
    <property type="match status" value="1"/>
</dbReference>
<dbReference type="GO" id="GO:0003824">
    <property type="term" value="F:catalytic activity"/>
    <property type="evidence" value="ECO:0007669"/>
    <property type="project" value="UniProtKB-ARBA"/>
</dbReference>
<dbReference type="Pfam" id="PF00990">
    <property type="entry name" value="GGDEF"/>
    <property type="match status" value="1"/>
</dbReference>
<organism evidence="2 3">
    <name type="scientific">Malaciobacter pacificus</name>
    <dbReference type="NCBI Taxonomy" id="1080223"/>
    <lineage>
        <taxon>Bacteria</taxon>
        <taxon>Pseudomonadati</taxon>
        <taxon>Campylobacterota</taxon>
        <taxon>Epsilonproteobacteria</taxon>
        <taxon>Campylobacterales</taxon>
        <taxon>Arcobacteraceae</taxon>
        <taxon>Malaciobacter</taxon>
    </lineage>
</organism>
<evidence type="ECO:0000256" key="1">
    <source>
        <dbReference type="ARBA" id="ARBA00022729"/>
    </source>
</evidence>
<dbReference type="InterPro" id="IPR000160">
    <property type="entry name" value="GGDEF_dom"/>
</dbReference>
<dbReference type="AlphaFoldDB" id="A0A5C2H660"/>
<dbReference type="PANTHER" id="PTHR35936:SF19">
    <property type="entry name" value="AMINO-ACID-BINDING PROTEIN YXEM-RELATED"/>
    <property type="match status" value="1"/>
</dbReference>
<dbReference type="SUPFAM" id="SSF53850">
    <property type="entry name" value="Periplasmic binding protein-like II"/>
    <property type="match status" value="4"/>
</dbReference>
<dbReference type="SMART" id="SM00267">
    <property type="entry name" value="GGDEF"/>
    <property type="match status" value="1"/>
</dbReference>
<dbReference type="RefSeq" id="WP_130233247.1">
    <property type="nucleotide sequence ID" value="NZ_BMEF01000050.1"/>
</dbReference>
<dbReference type="KEGG" id="apai:APAC_1182"/>
<dbReference type="InterPro" id="IPR015168">
    <property type="entry name" value="SsuA/THI5"/>
</dbReference>
<dbReference type="InterPro" id="IPR029787">
    <property type="entry name" value="Nucleotide_cyclase"/>
</dbReference>
<dbReference type="OrthoDB" id="9813903at2"/>
<keyword evidence="3" id="KW-1185">Reference proteome</keyword>
<reference evidence="2" key="2">
    <citation type="submission" date="2019-09" db="EMBL/GenBank/DDBJ databases">
        <title>Taxonomic note: a critical rebuttal of the proposed division of the genus Arcobacter into six genera, emended descriptions of Arcobacter anaerophilus and the genus Arcobacter, and an assessment of genus-level boundaries for Epsilonproteobacteria using in silico genomic comparator tools.</title>
        <authorList>
            <person name="On S.L.W."/>
            <person name="Miller W.G."/>
            <person name="Biggs P."/>
            <person name="Cornelius A."/>
            <person name="Vandamme P."/>
        </authorList>
    </citation>
    <scope>NUCLEOTIDE SEQUENCE [LARGE SCALE GENOMIC DNA]</scope>
    <source>
        <strain evidence="2">LMG 26638</strain>
    </source>
</reference>
<dbReference type="Gene3D" id="3.30.70.270">
    <property type="match status" value="1"/>
</dbReference>
<name>A0A5C2H660_9BACT</name>
<dbReference type="Pfam" id="PF00497">
    <property type="entry name" value="SBP_bac_3"/>
    <property type="match status" value="3"/>
</dbReference>
<gene>
    <name evidence="2" type="ORF">APAC_1182</name>
</gene>
<dbReference type="InterPro" id="IPR043128">
    <property type="entry name" value="Rev_trsase/Diguanyl_cyclase"/>
</dbReference>
<dbReference type="Pfam" id="PF09084">
    <property type="entry name" value="NMT1"/>
    <property type="match status" value="1"/>
</dbReference>
<protein>
    <submittedName>
        <fullName evidence="2">BvgS-like domain-containing diguanylate cyclase (NMT1 domain)</fullName>
    </submittedName>
</protein>
<dbReference type="EMBL" id="CP035928">
    <property type="protein sequence ID" value="QEP34303.1"/>
    <property type="molecule type" value="Genomic_DNA"/>
</dbReference>
<evidence type="ECO:0000313" key="3">
    <source>
        <dbReference type="Proteomes" id="UP000322726"/>
    </source>
</evidence>
<dbReference type="Proteomes" id="UP000322726">
    <property type="component" value="Chromosome"/>
</dbReference>
<dbReference type="Gene3D" id="3.40.190.10">
    <property type="entry name" value="Periplasmic binding protein-like II"/>
    <property type="match status" value="8"/>
</dbReference>
<dbReference type="FunFam" id="3.30.70.270:FF:000001">
    <property type="entry name" value="Diguanylate cyclase domain protein"/>
    <property type="match status" value="1"/>
</dbReference>
<dbReference type="NCBIfam" id="TIGR00254">
    <property type="entry name" value="GGDEF"/>
    <property type="match status" value="1"/>
</dbReference>
<keyword evidence="1" id="KW-0732">Signal</keyword>
<dbReference type="SMART" id="SM00062">
    <property type="entry name" value="PBPb"/>
    <property type="match status" value="3"/>
</dbReference>
<dbReference type="PANTHER" id="PTHR35936">
    <property type="entry name" value="MEMBRANE-BOUND LYTIC MUREIN TRANSGLYCOSYLASE F"/>
    <property type="match status" value="1"/>
</dbReference>
<dbReference type="CDD" id="cd13708">
    <property type="entry name" value="PBP2_BvgS_like_1"/>
    <property type="match status" value="1"/>
</dbReference>
<dbReference type="PROSITE" id="PS50887">
    <property type="entry name" value="GGDEF"/>
    <property type="match status" value="1"/>
</dbReference>
<dbReference type="CDD" id="cd01007">
    <property type="entry name" value="PBP2_BvgS_HisK_like"/>
    <property type="match status" value="2"/>
</dbReference>
<proteinExistence type="predicted"/>
<reference evidence="2" key="1">
    <citation type="submission" date="2019-09" db="EMBL/GenBank/DDBJ databases">
        <title>Complete genome sequencing of four Arcobacter species reveals a diverse suite of mobile elements.</title>
        <authorList>
            <person name="Miller W.G."/>
            <person name="Yee E."/>
            <person name="Bono J.L."/>
        </authorList>
    </citation>
    <scope>NUCLEOTIDE SEQUENCE [LARGE SCALE GENOMIC DNA]</scope>
    <source>
        <strain evidence="2">LMG 26638</strain>
    </source>
</reference>
<accession>A0A5C2H660</accession>
<sequence length="1261" mass="145983">MLKLVLLLIIFFTTLFADNKLTKVKLQLQWKFQYEFAGFIMAKEKGFYEELGIDVDFIEFEPGMNLVKEVIDGNKEFGIWNSSIISEFLNGQDIVILANYFKRSPLALITRPEIKIPSDLIGKTIMVHEYDANSANYQQMFNMFDIKRESINIIDPDFKKVDFDGIDAISIFLTNETYNFIKNSTPYNILDPSNYGVEFSDINLFTSDAFSKQNPKLVNDFIKASTRGWKYAIDNINETVDILYSKYNSQNKTKDALLFEAIESQKFILSKYYELGKVEEDKLNKMAKLYIELGLADKQRNISSMIYPNNISNSLLTIEELKFIKDNPEIIIGSDNSYAPLDFLLNGESTGYSVDLIKMILEEYGFKLKFKPYDKWHNAVNDFLKNEVNILTSVFQSNKYEKKANTSIPYLSAQDIILVRKGYNEITNAYDLSGKTIALPKDYSYLDFLIENGIEFNHLIVENMQEAVNAVASGKADATVESDIVIDYIIDKNGYINLKKIYTIFNPKVDKYHNFIFVVNKDKPILNSLINKGIKNLSVSKRRDLASKWLYNNLNVVEKINLSETEKEFISKKPVITVSNEIDYPPFDFTLDNQAVGYSIDMLKLISNKTGLEFEFINGYKWNELLEMFKDRKIDILHTLSKTSERSKLGIYSKPYVWFRSKFITRIDNPDINDIDDLENKIVAVGKNWSIEKYLYKNHPKIKLLVLDSLESILSAVSNGEADAAIIDDLTAKYSIKKYGYYNLKISSWFRKFNNNQPSSYHFLVQENMSVLSDILNKAIESISVKELNDLEKKWFGNRQSELDFLYLTSEEKEYLNNKKVINMCVDPNWMPLESINNGKHQGIAADIINLIKDKTGLNIQLKPTKNWTESLIKIEQRECDIVSLIMKTESRSIYLDFTKPYLRYPFVIATLNSEMYIDKIDSIIDKKIALVRNYAISDILKVRFPNKEFIEVESIQEGLELLKKGEVYAFIDTLVSVAYNIQKYNYVDIKISGKSDLVWDLSIGTRNDEVFLKSIMQKALNLITQKEIQDAYNQWFHVKFEQSVDYSSLIKYLLIVVVIIFVSVFMINKLYNEKRKTQKALNNLKELQKELELKNEELEKISITDKLTNIYNRHKIDEVLKYELLRFARTKQSFGLIIVDVDYFKSVNDEFGHNVGDNVLVSIVDVIRNNIRQTDILGRWGGEEFVIIVTETTKEDIVYFSQKLRKIIESTPIEDIGFKTCSFGVTLSKNGDNSNKIIERADSALYLAKQKGRNKVEFID</sequence>
<evidence type="ECO:0000313" key="2">
    <source>
        <dbReference type="EMBL" id="QEP34303.1"/>
    </source>
</evidence>
<dbReference type="InterPro" id="IPR001638">
    <property type="entry name" value="Solute-binding_3/MltF_N"/>
</dbReference>